<feature type="compositionally biased region" description="Polar residues" evidence="1">
    <location>
        <begin position="54"/>
        <end position="67"/>
    </location>
</feature>
<keyword evidence="3" id="KW-1185">Reference proteome</keyword>
<dbReference type="AlphaFoldDB" id="A0A5C3PKG6"/>
<dbReference type="InParanoid" id="A0A5C3PKG6"/>
<feature type="region of interest" description="Disordered" evidence="1">
    <location>
        <begin position="48"/>
        <end position="73"/>
    </location>
</feature>
<feature type="non-terminal residue" evidence="2">
    <location>
        <position position="73"/>
    </location>
</feature>
<organism evidence="2 3">
    <name type="scientific">Polyporus arcularius HHB13444</name>
    <dbReference type="NCBI Taxonomy" id="1314778"/>
    <lineage>
        <taxon>Eukaryota</taxon>
        <taxon>Fungi</taxon>
        <taxon>Dikarya</taxon>
        <taxon>Basidiomycota</taxon>
        <taxon>Agaricomycotina</taxon>
        <taxon>Agaricomycetes</taxon>
        <taxon>Polyporales</taxon>
        <taxon>Polyporaceae</taxon>
        <taxon>Polyporus</taxon>
    </lineage>
</organism>
<reference evidence="2 3" key="1">
    <citation type="journal article" date="2019" name="Nat. Ecol. Evol.">
        <title>Megaphylogeny resolves global patterns of mushroom evolution.</title>
        <authorList>
            <person name="Varga T."/>
            <person name="Krizsan K."/>
            <person name="Foldi C."/>
            <person name="Dima B."/>
            <person name="Sanchez-Garcia M."/>
            <person name="Sanchez-Ramirez S."/>
            <person name="Szollosi G.J."/>
            <person name="Szarkandi J.G."/>
            <person name="Papp V."/>
            <person name="Albert L."/>
            <person name="Andreopoulos W."/>
            <person name="Angelini C."/>
            <person name="Antonin V."/>
            <person name="Barry K.W."/>
            <person name="Bougher N.L."/>
            <person name="Buchanan P."/>
            <person name="Buyck B."/>
            <person name="Bense V."/>
            <person name="Catcheside P."/>
            <person name="Chovatia M."/>
            <person name="Cooper J."/>
            <person name="Damon W."/>
            <person name="Desjardin D."/>
            <person name="Finy P."/>
            <person name="Geml J."/>
            <person name="Haridas S."/>
            <person name="Hughes K."/>
            <person name="Justo A."/>
            <person name="Karasinski D."/>
            <person name="Kautmanova I."/>
            <person name="Kiss B."/>
            <person name="Kocsube S."/>
            <person name="Kotiranta H."/>
            <person name="LaButti K.M."/>
            <person name="Lechner B.E."/>
            <person name="Liimatainen K."/>
            <person name="Lipzen A."/>
            <person name="Lukacs Z."/>
            <person name="Mihaltcheva S."/>
            <person name="Morgado L.N."/>
            <person name="Niskanen T."/>
            <person name="Noordeloos M.E."/>
            <person name="Ohm R.A."/>
            <person name="Ortiz-Santana B."/>
            <person name="Ovrebo C."/>
            <person name="Racz N."/>
            <person name="Riley R."/>
            <person name="Savchenko A."/>
            <person name="Shiryaev A."/>
            <person name="Soop K."/>
            <person name="Spirin V."/>
            <person name="Szebenyi C."/>
            <person name="Tomsovsky M."/>
            <person name="Tulloss R.E."/>
            <person name="Uehling J."/>
            <person name="Grigoriev I.V."/>
            <person name="Vagvolgyi C."/>
            <person name="Papp T."/>
            <person name="Martin F.M."/>
            <person name="Miettinen O."/>
            <person name="Hibbett D.S."/>
            <person name="Nagy L.G."/>
        </authorList>
    </citation>
    <scope>NUCLEOTIDE SEQUENCE [LARGE SCALE GENOMIC DNA]</scope>
    <source>
        <strain evidence="2 3">HHB13444</strain>
    </source>
</reference>
<sequence>CVPIAPNTIHPEARIPIKTQPSFPFSNCYHWDDTALTVRVRVRPKGWDPEEATTLPSQEQSRLTSYFSEDERR</sequence>
<feature type="non-terminal residue" evidence="2">
    <location>
        <position position="1"/>
    </location>
</feature>
<proteinExistence type="predicted"/>
<evidence type="ECO:0000256" key="1">
    <source>
        <dbReference type="SAM" id="MobiDB-lite"/>
    </source>
</evidence>
<gene>
    <name evidence="2" type="ORF">K466DRAFT_473448</name>
</gene>
<dbReference type="Proteomes" id="UP000308197">
    <property type="component" value="Unassembled WGS sequence"/>
</dbReference>
<accession>A0A5C3PKG6</accession>
<evidence type="ECO:0000313" key="2">
    <source>
        <dbReference type="EMBL" id="TFK90275.1"/>
    </source>
</evidence>
<name>A0A5C3PKG6_9APHY</name>
<dbReference type="EMBL" id="ML211051">
    <property type="protein sequence ID" value="TFK90275.1"/>
    <property type="molecule type" value="Genomic_DNA"/>
</dbReference>
<evidence type="ECO:0000313" key="3">
    <source>
        <dbReference type="Proteomes" id="UP000308197"/>
    </source>
</evidence>
<protein>
    <submittedName>
        <fullName evidence="2">Uncharacterized protein</fullName>
    </submittedName>
</protein>